<comment type="caution">
    <text evidence="2">The sequence shown here is derived from an EMBL/GenBank/DDBJ whole genome shotgun (WGS) entry which is preliminary data.</text>
</comment>
<dbReference type="OrthoDB" id="9813321at2"/>
<dbReference type="Proteomes" id="UP000318405">
    <property type="component" value="Unassembled WGS sequence"/>
</dbReference>
<keyword evidence="3" id="KW-1185">Reference proteome</keyword>
<evidence type="ECO:0000313" key="2">
    <source>
        <dbReference type="EMBL" id="TSH98795.1"/>
    </source>
</evidence>
<dbReference type="NCBIfam" id="TIGR02605">
    <property type="entry name" value="CxxC_CxxC_SSSS"/>
    <property type="match status" value="1"/>
</dbReference>
<accession>A0A556B213</accession>
<dbReference type="AlphaFoldDB" id="A0A556B213"/>
<dbReference type="Pfam" id="PF09723">
    <property type="entry name" value="Zn_ribbon_8"/>
    <property type="match status" value="1"/>
</dbReference>
<sequence>MPIYEYLCPQCGTFTARRPVSEFDQPAACAGCGEPAPRQRSLPVLLRSAGAGPAPRTQPAGGGYPRMRHVGCNCC</sequence>
<gene>
    <name evidence="2" type="ORF">FOZ76_01375</name>
</gene>
<dbReference type="EMBL" id="VLTJ01000003">
    <property type="protein sequence ID" value="TSH98795.1"/>
    <property type="molecule type" value="Genomic_DNA"/>
</dbReference>
<feature type="domain" description="Putative regulatory protein FmdB zinc ribbon" evidence="1">
    <location>
        <begin position="1"/>
        <end position="41"/>
    </location>
</feature>
<evidence type="ECO:0000259" key="1">
    <source>
        <dbReference type="SMART" id="SM00834"/>
    </source>
</evidence>
<dbReference type="SMART" id="SM00834">
    <property type="entry name" value="CxxC_CXXC_SSSS"/>
    <property type="match status" value="1"/>
</dbReference>
<dbReference type="RefSeq" id="WP_143946333.1">
    <property type="nucleotide sequence ID" value="NZ_BAABMB010000001.1"/>
</dbReference>
<proteinExistence type="predicted"/>
<evidence type="ECO:0000313" key="3">
    <source>
        <dbReference type="Proteomes" id="UP000318405"/>
    </source>
</evidence>
<protein>
    <submittedName>
        <fullName evidence="2">Zinc ribbon domain-containing protein</fullName>
    </submittedName>
</protein>
<organism evidence="2 3">
    <name type="scientific">Verticiella sediminum</name>
    <dbReference type="NCBI Taxonomy" id="1247510"/>
    <lineage>
        <taxon>Bacteria</taxon>
        <taxon>Pseudomonadati</taxon>
        <taxon>Pseudomonadota</taxon>
        <taxon>Betaproteobacteria</taxon>
        <taxon>Burkholderiales</taxon>
        <taxon>Alcaligenaceae</taxon>
        <taxon>Verticiella</taxon>
    </lineage>
</organism>
<name>A0A556B213_9BURK</name>
<dbReference type="InterPro" id="IPR013429">
    <property type="entry name" value="Regulatory_FmdB_Zinc_ribbon"/>
</dbReference>
<reference evidence="2 3" key="1">
    <citation type="submission" date="2019-07" db="EMBL/GenBank/DDBJ databases">
        <title>Qingshengfaniella alkalisoli gen. nov., sp. nov., isolated from saline soil.</title>
        <authorList>
            <person name="Xu L."/>
            <person name="Huang X.-X."/>
            <person name="Sun J.-Q."/>
        </authorList>
    </citation>
    <scope>NUCLEOTIDE SEQUENCE [LARGE SCALE GENOMIC DNA]</scope>
    <source>
        <strain evidence="2 3">DSM 27279</strain>
    </source>
</reference>